<name>A0A7K2IP69_9ACTN</name>
<dbReference type="Gene3D" id="3.40.50.1820">
    <property type="entry name" value="alpha/beta hydrolase"/>
    <property type="match status" value="1"/>
</dbReference>
<evidence type="ECO:0000313" key="2">
    <source>
        <dbReference type="EMBL" id="MYR31772.1"/>
    </source>
</evidence>
<feature type="domain" description="AB hydrolase-1" evidence="1">
    <location>
        <begin position="16"/>
        <end position="241"/>
    </location>
</feature>
<organism evidence="2 3">
    <name type="scientific">Nocardiopsis alba</name>
    <dbReference type="NCBI Taxonomy" id="53437"/>
    <lineage>
        <taxon>Bacteria</taxon>
        <taxon>Bacillati</taxon>
        <taxon>Actinomycetota</taxon>
        <taxon>Actinomycetes</taxon>
        <taxon>Streptosporangiales</taxon>
        <taxon>Nocardiopsidaceae</taxon>
        <taxon>Nocardiopsis</taxon>
    </lineage>
</organism>
<dbReference type="InterPro" id="IPR050266">
    <property type="entry name" value="AB_hydrolase_sf"/>
</dbReference>
<comment type="caution">
    <text evidence="2">The sequence shown here is derived from an EMBL/GenBank/DDBJ whole genome shotgun (WGS) entry which is preliminary data.</text>
</comment>
<gene>
    <name evidence="2" type="ORF">GTW20_05665</name>
</gene>
<dbReference type="GO" id="GO:0016787">
    <property type="term" value="F:hydrolase activity"/>
    <property type="evidence" value="ECO:0007669"/>
    <property type="project" value="UniProtKB-KW"/>
</dbReference>
<dbReference type="RefSeq" id="WP_161110461.1">
    <property type="nucleotide sequence ID" value="NZ_WWHY01000001.1"/>
</dbReference>
<dbReference type="PRINTS" id="PR00111">
    <property type="entry name" value="ABHYDROLASE"/>
</dbReference>
<dbReference type="Proteomes" id="UP000467124">
    <property type="component" value="Unassembled WGS sequence"/>
</dbReference>
<dbReference type="InterPro" id="IPR000073">
    <property type="entry name" value="AB_hydrolase_1"/>
</dbReference>
<dbReference type="EMBL" id="WWHY01000001">
    <property type="protein sequence ID" value="MYR31772.1"/>
    <property type="molecule type" value="Genomic_DNA"/>
</dbReference>
<dbReference type="InterPro" id="IPR029058">
    <property type="entry name" value="AB_hydrolase_fold"/>
</dbReference>
<keyword evidence="2" id="KW-0378">Hydrolase</keyword>
<proteinExistence type="predicted"/>
<sequence>MNEQYSYTIEGSGPGLLLAHGAGGGIEANFGPLMADLRGTHTVVGPDLPGAGATPRSASPLDLDTVADTLVATAVGAGVERFTVLGYSLGTAVAVRAATRHPDRVEGLVLTAGFARPDHRTRLTLGLWRELLDGDRTLLARFATLVAAGAPTLEALSTEELTARLRAAEGFVPEGSPEQVDLAASVDTRDDLPRITVPTLVVATTLDRLVPPEASRELAEGIPGAEYAEVGSGHLIADEAPDAWLSLVRDFLDRHDRARVGGGRNG</sequence>
<accession>A0A7K2IP69</accession>
<dbReference type="SUPFAM" id="SSF53474">
    <property type="entry name" value="alpha/beta-Hydrolases"/>
    <property type="match status" value="1"/>
</dbReference>
<evidence type="ECO:0000313" key="3">
    <source>
        <dbReference type="Proteomes" id="UP000467124"/>
    </source>
</evidence>
<reference evidence="2 3" key="1">
    <citation type="journal article" date="2019" name="Nat. Commun.">
        <title>The antimicrobial potential of Streptomyces from insect microbiomes.</title>
        <authorList>
            <person name="Chevrette M.G."/>
            <person name="Carlson C.M."/>
            <person name="Ortega H.E."/>
            <person name="Thomas C."/>
            <person name="Ananiev G.E."/>
            <person name="Barns K.J."/>
            <person name="Book A.J."/>
            <person name="Cagnazzo J."/>
            <person name="Carlos C."/>
            <person name="Flanigan W."/>
            <person name="Grubbs K.J."/>
            <person name="Horn H.A."/>
            <person name="Hoffmann F.M."/>
            <person name="Klassen J.L."/>
            <person name="Knack J.J."/>
            <person name="Lewin G.R."/>
            <person name="McDonald B.R."/>
            <person name="Muller L."/>
            <person name="Melo W.G.P."/>
            <person name="Pinto-Tomas A.A."/>
            <person name="Schmitz A."/>
            <person name="Wendt-Pienkowski E."/>
            <person name="Wildman S."/>
            <person name="Zhao M."/>
            <person name="Zhang F."/>
            <person name="Bugni T.S."/>
            <person name="Andes D.R."/>
            <person name="Pupo M.T."/>
            <person name="Currie C.R."/>
        </authorList>
    </citation>
    <scope>NUCLEOTIDE SEQUENCE [LARGE SCALE GENOMIC DNA]</scope>
    <source>
        <strain evidence="2 3">SID5840</strain>
    </source>
</reference>
<protein>
    <submittedName>
        <fullName evidence="2">Alpha/beta fold hydrolase</fullName>
    </submittedName>
</protein>
<dbReference type="Pfam" id="PF00561">
    <property type="entry name" value="Abhydrolase_1"/>
    <property type="match status" value="1"/>
</dbReference>
<evidence type="ECO:0000259" key="1">
    <source>
        <dbReference type="Pfam" id="PF00561"/>
    </source>
</evidence>
<dbReference type="AlphaFoldDB" id="A0A7K2IP69"/>
<dbReference type="PANTHER" id="PTHR43798">
    <property type="entry name" value="MONOACYLGLYCEROL LIPASE"/>
    <property type="match status" value="1"/>
</dbReference>